<dbReference type="EMBL" id="SACN01000003">
    <property type="protein sequence ID" value="RVT90357.1"/>
    <property type="molecule type" value="Genomic_DNA"/>
</dbReference>
<evidence type="ECO:0000313" key="3">
    <source>
        <dbReference type="Proteomes" id="UP000282971"/>
    </source>
</evidence>
<feature type="domain" description="SGNH hydrolase-type esterase" evidence="1">
    <location>
        <begin position="7"/>
        <end position="168"/>
    </location>
</feature>
<gene>
    <name evidence="2" type="ORF">EOD43_19010</name>
</gene>
<dbReference type="InterPro" id="IPR013830">
    <property type="entry name" value="SGNH_hydro"/>
</dbReference>
<dbReference type="Gene3D" id="3.40.50.1110">
    <property type="entry name" value="SGNH hydrolase"/>
    <property type="match status" value="1"/>
</dbReference>
<dbReference type="PANTHER" id="PTHR30383">
    <property type="entry name" value="THIOESTERASE 1/PROTEASE 1/LYSOPHOSPHOLIPASE L1"/>
    <property type="match status" value="1"/>
</dbReference>
<dbReference type="PANTHER" id="PTHR30383:SF24">
    <property type="entry name" value="THIOESTERASE 1_PROTEASE 1_LYSOPHOSPHOLIPASE L1"/>
    <property type="match status" value="1"/>
</dbReference>
<sequence length="255" mass="27871">MTPFILAFGDSLTEGYGLAPDQSFASQLERLLRGRYPQAVVFNAGLSGDTTASALARLPRVLTTLKAHPDLVIVELGANDLLRAIPLERTRANLDAILSELKRCRLPVLLAQMDGPRFLGGFGERCSAMYRELAVRHSTAVAPFLPPNVLGNPALTLRDRVHPNALGTAWIAQAFLPAVETALEKVSPPGQRERPHSVLRVARAKLARDIHRHQSYEWWGVGTGRSIATIDRIARGASEFRTRIYVGIARPSVGT</sequence>
<protein>
    <submittedName>
        <fullName evidence="2">Arylesterase</fullName>
    </submittedName>
</protein>
<dbReference type="InterPro" id="IPR051532">
    <property type="entry name" value="Ester_Hydrolysis_Enzymes"/>
</dbReference>
<dbReference type="AlphaFoldDB" id="A0A437LYA0"/>
<name>A0A437LYA0_9SPHN</name>
<comment type="caution">
    <text evidence="2">The sequence shown here is derived from an EMBL/GenBank/DDBJ whole genome shotgun (WGS) entry which is preliminary data.</text>
</comment>
<evidence type="ECO:0000259" key="1">
    <source>
        <dbReference type="Pfam" id="PF13472"/>
    </source>
</evidence>
<evidence type="ECO:0000313" key="2">
    <source>
        <dbReference type="EMBL" id="RVT90357.1"/>
    </source>
</evidence>
<reference evidence="2 3" key="1">
    <citation type="submission" date="2019-01" db="EMBL/GenBank/DDBJ databases">
        <authorList>
            <person name="Chen W.-M."/>
        </authorList>
    </citation>
    <scope>NUCLEOTIDE SEQUENCE [LARGE SCALE GENOMIC DNA]</scope>
    <source>
        <strain evidence="2 3">CCP-7</strain>
    </source>
</reference>
<dbReference type="Pfam" id="PF13472">
    <property type="entry name" value="Lipase_GDSL_2"/>
    <property type="match status" value="1"/>
</dbReference>
<dbReference type="GO" id="GO:0004622">
    <property type="term" value="F:phosphatidylcholine lysophospholipase activity"/>
    <property type="evidence" value="ECO:0007669"/>
    <property type="project" value="TreeGrafter"/>
</dbReference>
<accession>A0A437LYA0</accession>
<dbReference type="Proteomes" id="UP000282971">
    <property type="component" value="Unassembled WGS sequence"/>
</dbReference>
<dbReference type="CDD" id="cd01822">
    <property type="entry name" value="Lysophospholipase_L1_like"/>
    <property type="match status" value="1"/>
</dbReference>
<organism evidence="2 3">
    <name type="scientific">Sphingomonas crocodyli</name>
    <dbReference type="NCBI Taxonomy" id="1979270"/>
    <lineage>
        <taxon>Bacteria</taxon>
        <taxon>Pseudomonadati</taxon>
        <taxon>Pseudomonadota</taxon>
        <taxon>Alphaproteobacteria</taxon>
        <taxon>Sphingomonadales</taxon>
        <taxon>Sphingomonadaceae</taxon>
        <taxon>Sphingomonas</taxon>
    </lineage>
</organism>
<keyword evidence="3" id="KW-1185">Reference proteome</keyword>
<dbReference type="InterPro" id="IPR036514">
    <property type="entry name" value="SGNH_hydro_sf"/>
</dbReference>
<proteinExistence type="predicted"/>
<dbReference type="SUPFAM" id="SSF52266">
    <property type="entry name" value="SGNH hydrolase"/>
    <property type="match status" value="1"/>
</dbReference>
<dbReference type="OrthoDB" id="9786188at2"/>
<dbReference type="RefSeq" id="WP_127745613.1">
    <property type="nucleotide sequence ID" value="NZ_SACN01000003.1"/>
</dbReference>